<proteinExistence type="predicted"/>
<dbReference type="Pfam" id="PF13411">
    <property type="entry name" value="MerR_1"/>
    <property type="match status" value="1"/>
</dbReference>
<gene>
    <name evidence="2" type="ORF">MNBD_GAMMA19-2221</name>
</gene>
<protein>
    <recommendedName>
        <fullName evidence="1">HTH merR-type domain-containing protein</fullName>
    </recommendedName>
</protein>
<reference evidence="2" key="1">
    <citation type="submission" date="2018-06" db="EMBL/GenBank/DDBJ databases">
        <authorList>
            <person name="Zhirakovskaya E."/>
        </authorList>
    </citation>
    <scope>NUCLEOTIDE SEQUENCE</scope>
</reference>
<dbReference type="Gene3D" id="1.10.1660.10">
    <property type="match status" value="1"/>
</dbReference>
<dbReference type="PROSITE" id="PS50937">
    <property type="entry name" value="HTH_MERR_2"/>
    <property type="match status" value="1"/>
</dbReference>
<organism evidence="2">
    <name type="scientific">hydrothermal vent metagenome</name>
    <dbReference type="NCBI Taxonomy" id="652676"/>
    <lineage>
        <taxon>unclassified sequences</taxon>
        <taxon>metagenomes</taxon>
        <taxon>ecological metagenomes</taxon>
    </lineage>
</organism>
<sequence length="93" mass="10608">MTRNSRSIARSFNAAMEETGRAYDLNLNRHGYIVRNYQMRGMLQPCECTDCGYGIYDESALSRLCFIRAGKKAGISLNDFEILCKALDEQDKK</sequence>
<name>A0A3B1ABH2_9ZZZZ</name>
<dbReference type="SMART" id="SM00422">
    <property type="entry name" value="HTH_MERR"/>
    <property type="match status" value="1"/>
</dbReference>
<feature type="domain" description="HTH merR-type" evidence="1">
    <location>
        <begin position="32"/>
        <end position="86"/>
    </location>
</feature>
<dbReference type="GO" id="GO:0003677">
    <property type="term" value="F:DNA binding"/>
    <property type="evidence" value="ECO:0007669"/>
    <property type="project" value="InterPro"/>
</dbReference>
<dbReference type="SUPFAM" id="SSF46955">
    <property type="entry name" value="Putative DNA-binding domain"/>
    <property type="match status" value="1"/>
</dbReference>
<dbReference type="EMBL" id="UOFV01000103">
    <property type="protein sequence ID" value="VAW97212.1"/>
    <property type="molecule type" value="Genomic_DNA"/>
</dbReference>
<dbReference type="InterPro" id="IPR009061">
    <property type="entry name" value="DNA-bd_dom_put_sf"/>
</dbReference>
<dbReference type="PRINTS" id="PR00040">
    <property type="entry name" value="HTHMERR"/>
</dbReference>
<dbReference type="AlphaFoldDB" id="A0A3B1ABH2"/>
<evidence type="ECO:0000259" key="1">
    <source>
        <dbReference type="PROSITE" id="PS50937"/>
    </source>
</evidence>
<accession>A0A3B1ABH2</accession>
<dbReference type="InterPro" id="IPR000551">
    <property type="entry name" value="MerR-type_HTH_dom"/>
</dbReference>
<dbReference type="GO" id="GO:0006355">
    <property type="term" value="P:regulation of DNA-templated transcription"/>
    <property type="evidence" value="ECO:0007669"/>
    <property type="project" value="InterPro"/>
</dbReference>
<evidence type="ECO:0000313" key="2">
    <source>
        <dbReference type="EMBL" id="VAW97212.1"/>
    </source>
</evidence>